<dbReference type="PROSITE" id="PS00061">
    <property type="entry name" value="ADH_SHORT"/>
    <property type="match status" value="1"/>
</dbReference>
<name>A0ABT3STG0_9GAMM</name>
<dbReference type="PRINTS" id="PR00081">
    <property type="entry name" value="GDHRDH"/>
</dbReference>
<dbReference type="PRINTS" id="PR00080">
    <property type="entry name" value="SDRFAMILY"/>
</dbReference>
<dbReference type="SUPFAM" id="SSF51735">
    <property type="entry name" value="NAD(P)-binding Rossmann-fold domains"/>
    <property type="match status" value="1"/>
</dbReference>
<dbReference type="GO" id="GO:0047936">
    <property type="term" value="F:glucose 1-dehydrogenase [NAD(P)+] activity"/>
    <property type="evidence" value="ECO:0007669"/>
    <property type="project" value="UniProtKB-EC"/>
</dbReference>
<dbReference type="Pfam" id="PF00106">
    <property type="entry name" value="adh_short"/>
    <property type="match status" value="1"/>
</dbReference>
<protein>
    <submittedName>
        <fullName evidence="4">Glucose 1-dehydrogenase</fullName>
        <ecNumber evidence="4">1.1.1.47</ecNumber>
    </submittedName>
</protein>
<dbReference type="SMART" id="SM00822">
    <property type="entry name" value="PKS_KR"/>
    <property type="match status" value="1"/>
</dbReference>
<proteinExistence type="inferred from homology"/>
<feature type="domain" description="Ketoreductase" evidence="3">
    <location>
        <begin position="7"/>
        <end position="187"/>
    </location>
</feature>
<dbReference type="Proteomes" id="UP001143307">
    <property type="component" value="Unassembled WGS sequence"/>
</dbReference>
<comment type="similarity">
    <text evidence="1 2">Belongs to the short-chain dehydrogenases/reductases (SDR) family.</text>
</comment>
<dbReference type="EC" id="1.1.1.47" evidence="4"/>
<dbReference type="InterPro" id="IPR036291">
    <property type="entry name" value="NAD(P)-bd_dom_sf"/>
</dbReference>
<dbReference type="PANTHER" id="PTHR43943:SF2">
    <property type="entry name" value="DEHYDROGENASE_REDUCTASE 4"/>
    <property type="match status" value="1"/>
</dbReference>
<evidence type="ECO:0000256" key="1">
    <source>
        <dbReference type="ARBA" id="ARBA00006484"/>
    </source>
</evidence>
<dbReference type="InterPro" id="IPR020904">
    <property type="entry name" value="Sc_DH/Rdtase_CS"/>
</dbReference>
<dbReference type="EMBL" id="SHNP01000001">
    <property type="protein sequence ID" value="MCX2972569.1"/>
    <property type="molecule type" value="Genomic_DNA"/>
</dbReference>
<evidence type="ECO:0000313" key="5">
    <source>
        <dbReference type="Proteomes" id="UP001143307"/>
    </source>
</evidence>
<evidence type="ECO:0000259" key="3">
    <source>
        <dbReference type="SMART" id="SM00822"/>
    </source>
</evidence>
<gene>
    <name evidence="4" type="ORF">EYC87_03060</name>
</gene>
<evidence type="ECO:0000256" key="2">
    <source>
        <dbReference type="RuleBase" id="RU000363"/>
    </source>
</evidence>
<dbReference type="PANTHER" id="PTHR43943">
    <property type="entry name" value="DEHYDROGENASE/REDUCTASE (SDR FAMILY) MEMBER 4"/>
    <property type="match status" value="1"/>
</dbReference>
<accession>A0ABT3STG0</accession>
<dbReference type="InterPro" id="IPR002347">
    <property type="entry name" value="SDR_fam"/>
</dbReference>
<organism evidence="4 5">
    <name type="scientific">Candidatus Seongchinamella marina</name>
    <dbReference type="NCBI Taxonomy" id="2518990"/>
    <lineage>
        <taxon>Bacteria</taxon>
        <taxon>Pseudomonadati</taxon>
        <taxon>Pseudomonadota</taxon>
        <taxon>Gammaproteobacteria</taxon>
        <taxon>Cellvibrionales</taxon>
        <taxon>Halieaceae</taxon>
        <taxon>Seongchinamella</taxon>
    </lineage>
</organism>
<dbReference type="RefSeq" id="WP_279251566.1">
    <property type="nucleotide sequence ID" value="NZ_SHNP01000001.1"/>
</dbReference>
<dbReference type="CDD" id="cd05233">
    <property type="entry name" value="SDR_c"/>
    <property type="match status" value="1"/>
</dbReference>
<evidence type="ECO:0000313" key="4">
    <source>
        <dbReference type="EMBL" id="MCX2972569.1"/>
    </source>
</evidence>
<dbReference type="Gene3D" id="3.40.50.720">
    <property type="entry name" value="NAD(P)-binding Rossmann-like Domain"/>
    <property type="match status" value="1"/>
</dbReference>
<sequence>MFDFIGKVVLITGGSRGLGKAMSEGFARAGAKVIVSSRKIEACKAVAKSINEAGGEAIALAANVGSTQDLDQLKDDALAHYGHVDILVNNAGINIAMGALTDLSPDAFDKMYQVNQRGPWYLASRLAPHMAENGGGVVINFLSVSALKPPAFMGFYAATKAALDALTKVMAQEWAPMNIRVNAIAPGSYYSDLTDGAIAAIPGFEEGIIDANLIKRIAASDEILNPVFYLAGESYTTGITLTADGGMMVK</sequence>
<reference evidence="4" key="1">
    <citation type="submission" date="2019-02" db="EMBL/GenBank/DDBJ databases">
        <authorList>
            <person name="Li S.-H."/>
        </authorList>
    </citation>
    <scope>NUCLEOTIDE SEQUENCE</scope>
    <source>
        <strain evidence="4">IMCC8485</strain>
    </source>
</reference>
<keyword evidence="4" id="KW-0560">Oxidoreductase</keyword>
<keyword evidence="5" id="KW-1185">Reference proteome</keyword>
<comment type="caution">
    <text evidence="4">The sequence shown here is derived from an EMBL/GenBank/DDBJ whole genome shotgun (WGS) entry which is preliminary data.</text>
</comment>
<dbReference type="InterPro" id="IPR057326">
    <property type="entry name" value="KR_dom"/>
</dbReference>
<dbReference type="NCBIfam" id="NF005559">
    <property type="entry name" value="PRK07231.1"/>
    <property type="match status" value="1"/>
</dbReference>